<dbReference type="PRINTS" id="PR00394">
    <property type="entry name" value="RHSPROTEIN"/>
</dbReference>
<dbReference type="OrthoDB" id="5445630at2"/>
<dbReference type="InterPro" id="IPR032869">
    <property type="entry name" value="WHH_dom_containing"/>
</dbReference>
<dbReference type="PANTHER" id="PTHR32305:SF15">
    <property type="entry name" value="PROTEIN RHSA-RELATED"/>
    <property type="match status" value="1"/>
</dbReference>
<keyword evidence="2" id="KW-0812">Transmembrane</keyword>
<evidence type="ECO:0000259" key="5">
    <source>
        <dbReference type="Pfam" id="PF25799"/>
    </source>
</evidence>
<dbReference type="RefSeq" id="WP_115537228.1">
    <property type="nucleotide sequence ID" value="NZ_QRGA01000021.1"/>
</dbReference>
<dbReference type="InterPro" id="IPR031325">
    <property type="entry name" value="RHS_repeat"/>
</dbReference>
<dbReference type="CDD" id="cd14742">
    <property type="entry name" value="PAAR_RHS"/>
    <property type="match status" value="1"/>
</dbReference>
<dbReference type="SUPFAM" id="SSF82171">
    <property type="entry name" value="DPP6 N-terminal domain-like"/>
    <property type="match status" value="1"/>
</dbReference>
<dbReference type="Pfam" id="PF14414">
    <property type="entry name" value="WHH"/>
    <property type="match status" value="1"/>
</dbReference>
<evidence type="ECO:0000259" key="4">
    <source>
        <dbReference type="Pfam" id="PF25023"/>
    </source>
</evidence>
<evidence type="ECO:0008006" key="8">
    <source>
        <dbReference type="Google" id="ProtNLM"/>
    </source>
</evidence>
<dbReference type="InterPro" id="IPR050708">
    <property type="entry name" value="T6SS_VgrG/RHS"/>
</dbReference>
<dbReference type="InterPro" id="IPR008727">
    <property type="entry name" value="PAAR_motif"/>
</dbReference>
<keyword evidence="2" id="KW-0472">Membrane</keyword>
<dbReference type="Gene3D" id="2.180.10.10">
    <property type="entry name" value="RHS repeat-associated core"/>
    <property type="match status" value="3"/>
</dbReference>
<dbReference type="InterPro" id="IPR022385">
    <property type="entry name" value="Rhs_assc_core"/>
</dbReference>
<dbReference type="Pfam" id="PF25799">
    <property type="entry name" value="prePAAR_I"/>
    <property type="match status" value="1"/>
</dbReference>
<gene>
    <name evidence="6" type="ORF">DWV00_29960</name>
</gene>
<reference evidence="6 7" key="1">
    <citation type="submission" date="2018-08" db="EMBL/GenBank/DDBJ databases">
        <title>Paraburkholderia sp. DHOM06 isolated from forest soil.</title>
        <authorList>
            <person name="Gao Z.-H."/>
            <person name="Qiu L.-H."/>
        </authorList>
    </citation>
    <scope>NUCLEOTIDE SEQUENCE [LARGE SCALE GENOMIC DNA]</scope>
    <source>
        <strain evidence="6 7">DHOM06</strain>
    </source>
</reference>
<dbReference type="Pfam" id="PF20148">
    <property type="entry name" value="DUF6531"/>
    <property type="match status" value="1"/>
</dbReference>
<evidence type="ECO:0000259" key="3">
    <source>
        <dbReference type="Pfam" id="PF20148"/>
    </source>
</evidence>
<dbReference type="Pfam" id="PF05488">
    <property type="entry name" value="PAAR_motif"/>
    <property type="match status" value="1"/>
</dbReference>
<protein>
    <recommendedName>
        <fullName evidence="8">Type IV secretion protein Rhs</fullName>
    </recommendedName>
</protein>
<dbReference type="InterPro" id="IPR057925">
    <property type="entry name" value="prePAAR_DddA"/>
</dbReference>
<dbReference type="EMBL" id="QRGA01000021">
    <property type="protein sequence ID" value="RDU95216.1"/>
    <property type="molecule type" value="Genomic_DNA"/>
</dbReference>
<feature type="domain" description="Teneurin-like YD-shell" evidence="4">
    <location>
        <begin position="985"/>
        <end position="1270"/>
    </location>
</feature>
<proteinExistence type="predicted"/>
<evidence type="ECO:0000313" key="6">
    <source>
        <dbReference type="EMBL" id="RDU95216.1"/>
    </source>
</evidence>
<evidence type="ECO:0000256" key="2">
    <source>
        <dbReference type="SAM" id="Phobius"/>
    </source>
</evidence>
<dbReference type="Pfam" id="PF25023">
    <property type="entry name" value="TEN_YD-shell"/>
    <property type="match status" value="1"/>
</dbReference>
<evidence type="ECO:0000313" key="7">
    <source>
        <dbReference type="Proteomes" id="UP000256838"/>
    </source>
</evidence>
<dbReference type="InterPro" id="IPR045351">
    <property type="entry name" value="DUF6531"/>
</dbReference>
<dbReference type="Gene3D" id="2.60.200.60">
    <property type="match status" value="1"/>
</dbReference>
<keyword evidence="1" id="KW-0677">Repeat</keyword>
<evidence type="ECO:0000256" key="1">
    <source>
        <dbReference type="ARBA" id="ARBA00022737"/>
    </source>
</evidence>
<feature type="transmembrane region" description="Helical" evidence="2">
    <location>
        <begin position="43"/>
        <end position="64"/>
    </location>
</feature>
<organism evidence="6 7">
    <name type="scientific">Trinickia dinghuensis</name>
    <dbReference type="NCBI Taxonomy" id="2291023"/>
    <lineage>
        <taxon>Bacteria</taxon>
        <taxon>Pseudomonadati</taxon>
        <taxon>Pseudomonadota</taxon>
        <taxon>Betaproteobacteria</taxon>
        <taxon>Burkholderiales</taxon>
        <taxon>Burkholderiaceae</taxon>
        <taxon>Trinickia</taxon>
    </lineage>
</organism>
<feature type="transmembrane region" description="Helical" evidence="2">
    <location>
        <begin position="16"/>
        <end position="36"/>
    </location>
</feature>
<name>A0A3D8JRA7_9BURK</name>
<dbReference type="NCBIfam" id="TIGR01643">
    <property type="entry name" value="YD_repeat_2x"/>
    <property type="match status" value="9"/>
</dbReference>
<accession>A0A3D8JRA7</accession>
<sequence>MFEAARVTDPIEHTSALTGFLIGAVIGIALIAAVAFATFTCGFGVGLLAGLAAGLGAQGILGLGEAIGSMCTTTTGQLTTGSSNAYINSKPAAYAIASAVTCSKHSPTPMVAQGSKGVFINSKPAARKKDKITCGASISDGSHNTFIGGGTGTYLPIHDEIPPWLRTAVDWAFALAGLVGGLGGLLKEAGGLSRAVLPCAAKFVGGFVLGEAASRYVVAPVVSRVMGGLFGNPVDITTGRKVLLADNETDYVVPSPLPVVCRRFYASDLDYAGTLGRGWVLPWELRLQVRGGRLWYTDAQGRESGFPLLEPGRTAFSETEQRYLTCTPDGRYILYDLSETYYDFGHLDPLSDRIVWVRRIEDQAGQWQQFERDSQGRVCEIVTSGGVSVLLDYEPINDRLATISALHGEERAVLVAYGYDGGGQLASVTDANGVVVRRFTYVDGLMASHVNALGFTSSYEWAEIAGQPRVIATHTSEGEHWSFGYDVDKRESWVRHADGRTARWQYDAQHQVVACTDIDGGRYAIENNDAGMPVAIQLPGDRRIAFEYDEAGRIVVETDPMGRITRTRYDGNSLRVAETVLPDGGTWQATYDRQGRLLTARDPLGQSERYEYLAALTSLPVAHIDARGGRKALEWSPLGQLVAYTDCSGKTTRYEYDAAGRLKASINALGERTGYTRRPTGELLSVALPDGSEQKFWYDAAGLPEKHVGMGGRAQRWLRNARGQVLEAVDPTGRRLRYRYDSEGRLTELTNDTSARYAFGYDGGGRLASETRPDGVVRRFRYGEAGELLAIETTGALDASNSTGKLGTVSPAPVRSVQFERDKLGNLIAQKTATELTRYSRDAGDRLTAIERIPTDVGIALGIGPDAIKFEYDEAGRLIAEHGVNGTVCYTLDELGNVTELSLPYEQTLGMLRYGSGHVHQISVGEQIVSDIERDDLHREVLRTQGQLVRRTGYDVLGRRLWDSAALVRSVAEPERGRLWHSYRYDAAGELAELRDGLRGSTQYRYDAAGQLLRQTRSADNSIEDFAWDAAGNLIDEVRRRSRGYVVGNRLRMWQDLRFDYDAWGNLAAKRRGANETQRFVYDGQDRLISVHTENNRGVVETRFEYDPLGRRTAKTETHVEHYAARQSTETRRFVWQGLRLAQEIRETGVSSYVYSPEDAYSPVARVDAAIAGALAAATIEAAKHRARIYHFHTDLVGAPLEVTDEAGDVAWSGKYSAWGKVEGTADGRAMQRIEQPLRYAGQYADESVGLHYNTFRYYDPDVGRFINQDPIGLAGGNNLYRYAPNPARWVDPLGWAYEGVDFTGSPDLYPVNEGQQNIVKITMQGSRSRDFVQAFKEAKIPKAEAGGYTWHHLNDFNPESGETTMQLVKTQTHIDTFPHAGSADQFGKHFGVEYDSQEAVRTAEKQGWLKGRSPKGSGC</sequence>
<keyword evidence="2" id="KW-1133">Transmembrane helix</keyword>
<dbReference type="PANTHER" id="PTHR32305">
    <property type="match status" value="1"/>
</dbReference>
<feature type="domain" description="Double-stranded DNA deaminase toxin A prePAAR motif" evidence="5">
    <location>
        <begin position="1"/>
        <end position="57"/>
    </location>
</feature>
<dbReference type="Pfam" id="PF05593">
    <property type="entry name" value="RHS_repeat"/>
    <property type="match status" value="4"/>
</dbReference>
<dbReference type="NCBIfam" id="TIGR03696">
    <property type="entry name" value="Rhs_assc_core"/>
    <property type="match status" value="1"/>
</dbReference>
<dbReference type="Proteomes" id="UP000256838">
    <property type="component" value="Unassembled WGS sequence"/>
</dbReference>
<dbReference type="InterPro" id="IPR056823">
    <property type="entry name" value="TEN-like_YD-shell"/>
</dbReference>
<comment type="caution">
    <text evidence="6">The sequence shown here is derived from an EMBL/GenBank/DDBJ whole genome shotgun (WGS) entry which is preliminary data.</text>
</comment>
<keyword evidence="7" id="KW-1185">Reference proteome</keyword>
<dbReference type="InterPro" id="IPR006530">
    <property type="entry name" value="YD"/>
</dbReference>
<feature type="domain" description="DUF6531" evidence="3">
    <location>
        <begin position="231"/>
        <end position="306"/>
    </location>
</feature>